<dbReference type="Gene3D" id="3.40.50.360">
    <property type="match status" value="1"/>
</dbReference>
<dbReference type="GO" id="GO:0009055">
    <property type="term" value="F:electron transfer activity"/>
    <property type="evidence" value="ECO:0007669"/>
    <property type="project" value="InterPro"/>
</dbReference>
<dbReference type="InterPro" id="IPR016440">
    <property type="entry name" value="Rubredoxin-O_OxRdtase"/>
</dbReference>
<organism evidence="3 4">
    <name type="scientific">Solibaculum mannosilyticum</name>
    <dbReference type="NCBI Taxonomy" id="2780922"/>
    <lineage>
        <taxon>Bacteria</taxon>
        <taxon>Bacillati</taxon>
        <taxon>Bacillota</taxon>
        <taxon>Clostridia</taxon>
        <taxon>Eubacteriales</taxon>
        <taxon>Oscillospiraceae</taxon>
        <taxon>Solibaculum</taxon>
    </lineage>
</organism>
<dbReference type="GO" id="GO:0010181">
    <property type="term" value="F:FMN binding"/>
    <property type="evidence" value="ECO:0007669"/>
    <property type="project" value="InterPro"/>
</dbReference>
<dbReference type="SUPFAM" id="SSF56281">
    <property type="entry name" value="Metallo-hydrolase/oxidoreductase"/>
    <property type="match status" value="1"/>
</dbReference>
<keyword evidence="4" id="KW-1185">Reference proteome</keyword>
<accession>A0A7I8CZC0</accession>
<feature type="domain" description="Flavodoxin-like" evidence="2">
    <location>
        <begin position="255"/>
        <end position="395"/>
    </location>
</feature>
<name>A0A7I8CZC0_9FIRM</name>
<dbReference type="SMART" id="SM00849">
    <property type="entry name" value="Lactamase_B"/>
    <property type="match status" value="1"/>
</dbReference>
<dbReference type="SUPFAM" id="SSF52218">
    <property type="entry name" value="Flavoproteins"/>
    <property type="match status" value="1"/>
</dbReference>
<dbReference type="CDD" id="cd07709">
    <property type="entry name" value="flavodiiron_proteins_MBL-fold"/>
    <property type="match status" value="1"/>
</dbReference>
<sequence>MDQSFAITPSVTWVGKIDHELTHFHGEELSTHRGSSYNAYLVRGEKTVLIDTVWRPYAYQFVENLESVIDLKEIDYIISLHSEIDHSGSLPALLEKIPGTPVYCSQNGAKMLKAHYHQDWNFHPVKTGDTLDIGGGKTFTFVEARMLHWPDNMMAFLSGDNILFSTDVFGQHFATEFMYNDQVNQDALYYEAEKYYANIVAPFSKMAAMKLKEVKAMNLPLSMICPSHGVIWRDNPGQIVEAYEKWSSYYHHNKITIVYDTMWQSTRKMAEAIAAGIKQADSEVEVVVRSASKHDKNDIVTDVFNSKAVLFGSPTVIRSPLSPIVAVLDLINAMDIKDKKAATFGSYGWSGEAAKVMAEHLEKAGFEIVQDGIRTMWVPDEDALEQCRAFGEEFAKKVK</sequence>
<dbReference type="InterPro" id="IPR008254">
    <property type="entry name" value="Flavodoxin/NO_synth"/>
</dbReference>
<dbReference type="InterPro" id="IPR029039">
    <property type="entry name" value="Flavoprotein-like_sf"/>
</dbReference>
<dbReference type="Gene3D" id="3.60.15.10">
    <property type="entry name" value="Ribonuclease Z/Hydroxyacylglutathione hydrolase-like"/>
    <property type="match status" value="1"/>
</dbReference>
<dbReference type="AlphaFoldDB" id="A0A7I8CZC0"/>
<dbReference type="KEGG" id="sman:C12CBH8_04790"/>
<dbReference type="Pfam" id="PF19583">
    <property type="entry name" value="ODP"/>
    <property type="match status" value="1"/>
</dbReference>
<comment type="similarity">
    <text evidence="1">In the N-terminal section; belongs to the zinc metallo-hydrolase group 3 family.</text>
</comment>
<dbReference type="Pfam" id="PF00258">
    <property type="entry name" value="Flavodoxin_1"/>
    <property type="match status" value="1"/>
</dbReference>
<dbReference type="PIRSF" id="PIRSF005243">
    <property type="entry name" value="ROO"/>
    <property type="match status" value="1"/>
</dbReference>
<dbReference type="RefSeq" id="WP_215533460.1">
    <property type="nucleotide sequence ID" value="NZ_AP023321.1"/>
</dbReference>
<gene>
    <name evidence="3" type="primary">flrD</name>
    <name evidence="3" type="ORF">C12CBH8_04790</name>
</gene>
<protein>
    <submittedName>
        <fullName evidence="3">Metallo-beta-lactamase/flavodoxin domain-containing protein</fullName>
    </submittedName>
</protein>
<dbReference type="GO" id="GO:0016651">
    <property type="term" value="F:oxidoreductase activity, acting on NAD(P)H"/>
    <property type="evidence" value="ECO:0007669"/>
    <property type="project" value="UniProtKB-ARBA"/>
</dbReference>
<evidence type="ECO:0000313" key="3">
    <source>
        <dbReference type="EMBL" id="BCI59840.1"/>
    </source>
</evidence>
<evidence type="ECO:0000313" key="4">
    <source>
        <dbReference type="Proteomes" id="UP000593890"/>
    </source>
</evidence>
<dbReference type="PANTHER" id="PTHR43717">
    <property type="entry name" value="ANAEROBIC NITRIC OXIDE REDUCTASE FLAVORUBREDOXIN"/>
    <property type="match status" value="1"/>
</dbReference>
<dbReference type="EMBL" id="AP023321">
    <property type="protein sequence ID" value="BCI59840.1"/>
    <property type="molecule type" value="Genomic_DNA"/>
</dbReference>
<evidence type="ECO:0000256" key="1">
    <source>
        <dbReference type="ARBA" id="ARBA00007121"/>
    </source>
</evidence>
<dbReference type="GO" id="GO:0046872">
    <property type="term" value="F:metal ion binding"/>
    <property type="evidence" value="ECO:0007669"/>
    <property type="project" value="InterPro"/>
</dbReference>
<reference evidence="4" key="1">
    <citation type="submission" date="2020-07" db="EMBL/GenBank/DDBJ databases">
        <title>Complete genome sequencing of Clostridia bacterium strain 12CBH8.</title>
        <authorList>
            <person name="Sakamoto M."/>
            <person name="Murakami T."/>
            <person name="Mori H."/>
        </authorList>
    </citation>
    <scope>NUCLEOTIDE SEQUENCE [LARGE SCALE GENOMIC DNA]</scope>
    <source>
        <strain evidence="4">12CBH8</strain>
    </source>
</reference>
<proteinExistence type="inferred from homology"/>
<dbReference type="InterPro" id="IPR036866">
    <property type="entry name" value="RibonucZ/Hydroxyglut_hydro"/>
</dbReference>
<dbReference type="Proteomes" id="UP000593890">
    <property type="component" value="Chromosome"/>
</dbReference>
<dbReference type="PROSITE" id="PS50902">
    <property type="entry name" value="FLAVODOXIN_LIKE"/>
    <property type="match status" value="1"/>
</dbReference>
<evidence type="ECO:0000259" key="2">
    <source>
        <dbReference type="PROSITE" id="PS50902"/>
    </source>
</evidence>
<dbReference type="PANTHER" id="PTHR43717:SF1">
    <property type="entry name" value="ANAEROBIC NITRIC OXIDE REDUCTASE FLAVORUBREDOXIN"/>
    <property type="match status" value="1"/>
</dbReference>
<dbReference type="InterPro" id="IPR045761">
    <property type="entry name" value="ODP_dom"/>
</dbReference>
<dbReference type="InterPro" id="IPR001279">
    <property type="entry name" value="Metallo-B-lactamas"/>
</dbReference>